<evidence type="ECO:0000256" key="1">
    <source>
        <dbReference type="ARBA" id="ARBA00001961"/>
    </source>
</evidence>
<dbReference type="InterPro" id="IPR027443">
    <property type="entry name" value="IPNS-like_sf"/>
</dbReference>
<dbReference type="Pfam" id="PF14226">
    <property type="entry name" value="DIOX_N"/>
    <property type="match status" value="1"/>
</dbReference>
<accession>A0A8B8ZTX4</accession>
<comment type="function">
    <text evidence="5">2-oxoglutarate-dependent dioxygenase essential for auxin catabolism and maintenance of auxin homeostasis in reproductive organs. Catalyzes the irreversible oxidation of indole-3-acetic acid (IAA) to the biologically inactive 2-oxoindole-3-acetic acid (OxIAA).</text>
</comment>
<name>A0A8B8ZTX4_PHODC</name>
<sequence>MGSETARELPKIDFSGVEPASPGTESWNSVRAQVMQAMESHGCFEAIYPQVTPELRESLFRTAVKELFALPLETKQRNIHHKPFHGYLGDIPALDYYESLAIVDAPLPHATQSFANLMWPETGNPTFCETVLSFSKKVAELEGMARRMLMEGLGVDKYYEDLINSTWYLLRFAEYQAPAQGEEKKLGYVPHRDTNMMSVVCQLQKDGLEVQGNDGEWLLASPSPISFIVLAGNGFRAWTNGRVGAALHRILVGGDVTRYSVVLFSVPKKDFLVEAPPELVDEDHPRLFEPYYDDEFVRFCVSEEGTKTMDTLGAYNELIKARKAEA</sequence>
<feature type="domain" description="Fe2OG dioxygenase" evidence="10">
    <location>
        <begin position="166"/>
        <end position="267"/>
    </location>
</feature>
<dbReference type="SUPFAM" id="SSF51197">
    <property type="entry name" value="Clavaminate synthase-like"/>
    <property type="match status" value="1"/>
</dbReference>
<evidence type="ECO:0000259" key="10">
    <source>
        <dbReference type="PROSITE" id="PS51471"/>
    </source>
</evidence>
<dbReference type="PANTHER" id="PTHR47990">
    <property type="entry name" value="2-OXOGLUTARATE (2OG) AND FE(II)-DEPENDENT OXYGENASE SUPERFAMILY PROTEIN-RELATED"/>
    <property type="match status" value="1"/>
</dbReference>
<evidence type="ECO:0000256" key="4">
    <source>
        <dbReference type="ARBA" id="ARBA00023004"/>
    </source>
</evidence>
<protein>
    <recommendedName>
        <fullName evidence="6">2-oxoglutarate-dependent dioxygenase DAO</fullName>
    </recommendedName>
    <alternativeName>
        <fullName evidence="7">Protein DIOXYGENASE FOR AUXIN OXIDATION</fullName>
    </alternativeName>
</protein>
<gene>
    <name evidence="12" type="primary">LOC103700102</name>
</gene>
<dbReference type="Proteomes" id="UP000228380">
    <property type="component" value="Unplaced"/>
</dbReference>
<evidence type="ECO:0000256" key="5">
    <source>
        <dbReference type="ARBA" id="ARBA00054658"/>
    </source>
</evidence>
<dbReference type="RefSeq" id="XP_038974983.1">
    <property type="nucleotide sequence ID" value="XM_039119055.1"/>
</dbReference>
<dbReference type="GeneID" id="103700102"/>
<dbReference type="KEGG" id="pda:103700102"/>
<evidence type="ECO:0000256" key="9">
    <source>
        <dbReference type="SAM" id="MobiDB-lite"/>
    </source>
</evidence>
<evidence type="ECO:0000256" key="6">
    <source>
        <dbReference type="ARBA" id="ARBA00074102"/>
    </source>
</evidence>
<dbReference type="InterPro" id="IPR050231">
    <property type="entry name" value="Iron_ascorbate_oxido_reductase"/>
</dbReference>
<dbReference type="InterPro" id="IPR044861">
    <property type="entry name" value="IPNS-like_FE2OG_OXY"/>
</dbReference>
<reference evidence="12" key="1">
    <citation type="submission" date="2025-08" db="UniProtKB">
        <authorList>
            <consortium name="RefSeq"/>
        </authorList>
    </citation>
    <scope>IDENTIFICATION</scope>
    <source>
        <tissue evidence="12">Young leaves</tissue>
    </source>
</reference>
<keyword evidence="12" id="KW-0223">Dioxygenase</keyword>
<organism evidence="11 12">
    <name type="scientific">Phoenix dactylifera</name>
    <name type="common">Date palm</name>
    <dbReference type="NCBI Taxonomy" id="42345"/>
    <lineage>
        <taxon>Eukaryota</taxon>
        <taxon>Viridiplantae</taxon>
        <taxon>Streptophyta</taxon>
        <taxon>Embryophyta</taxon>
        <taxon>Tracheophyta</taxon>
        <taxon>Spermatophyta</taxon>
        <taxon>Magnoliopsida</taxon>
        <taxon>Liliopsida</taxon>
        <taxon>Arecaceae</taxon>
        <taxon>Coryphoideae</taxon>
        <taxon>Phoeniceae</taxon>
        <taxon>Phoenix</taxon>
    </lineage>
</organism>
<dbReference type="PROSITE" id="PS51471">
    <property type="entry name" value="FE2OG_OXY"/>
    <property type="match status" value="1"/>
</dbReference>
<dbReference type="FunFam" id="2.60.120.330:FF:000017">
    <property type="entry name" value="2-oxoglutarate-dependent dioxygenase DAO"/>
    <property type="match status" value="1"/>
</dbReference>
<evidence type="ECO:0000256" key="3">
    <source>
        <dbReference type="ARBA" id="ARBA00023002"/>
    </source>
</evidence>
<feature type="region of interest" description="Disordered" evidence="9">
    <location>
        <begin position="1"/>
        <end position="25"/>
    </location>
</feature>
<dbReference type="OrthoDB" id="288590at2759"/>
<comment type="similarity">
    <text evidence="8">Belongs to the iron/ascorbate-dependent oxidoreductase family.</text>
</comment>
<keyword evidence="3 8" id="KW-0560">Oxidoreductase</keyword>
<dbReference type="InterPro" id="IPR026992">
    <property type="entry name" value="DIOX_N"/>
</dbReference>
<comment type="cofactor">
    <cofactor evidence="1">
        <name>L-ascorbate</name>
        <dbReference type="ChEBI" id="CHEBI:38290"/>
    </cofactor>
</comment>
<keyword evidence="2 8" id="KW-0479">Metal-binding</keyword>
<dbReference type="AlphaFoldDB" id="A0A8B8ZTX4"/>
<proteinExistence type="inferred from homology"/>
<dbReference type="GO" id="GO:0046872">
    <property type="term" value="F:metal ion binding"/>
    <property type="evidence" value="ECO:0007669"/>
    <property type="project" value="UniProtKB-KW"/>
</dbReference>
<keyword evidence="11" id="KW-1185">Reference proteome</keyword>
<evidence type="ECO:0000256" key="7">
    <source>
        <dbReference type="ARBA" id="ARBA00076740"/>
    </source>
</evidence>
<dbReference type="GO" id="GO:0051213">
    <property type="term" value="F:dioxygenase activity"/>
    <property type="evidence" value="ECO:0007669"/>
    <property type="project" value="UniProtKB-KW"/>
</dbReference>
<evidence type="ECO:0000256" key="2">
    <source>
        <dbReference type="ARBA" id="ARBA00022723"/>
    </source>
</evidence>
<evidence type="ECO:0000313" key="12">
    <source>
        <dbReference type="RefSeq" id="XP_038974983.1"/>
    </source>
</evidence>
<dbReference type="Pfam" id="PF03171">
    <property type="entry name" value="2OG-FeII_Oxy"/>
    <property type="match status" value="1"/>
</dbReference>
<keyword evidence="4 8" id="KW-0408">Iron</keyword>
<dbReference type="Gene3D" id="2.60.120.330">
    <property type="entry name" value="B-lactam Antibiotic, Isopenicillin N Synthase, Chain"/>
    <property type="match status" value="1"/>
</dbReference>
<feature type="compositionally biased region" description="Basic and acidic residues" evidence="9">
    <location>
        <begin position="1"/>
        <end position="11"/>
    </location>
</feature>
<dbReference type="InterPro" id="IPR005123">
    <property type="entry name" value="Oxoglu/Fe-dep_dioxygenase_dom"/>
</dbReference>
<evidence type="ECO:0000313" key="11">
    <source>
        <dbReference type="Proteomes" id="UP000228380"/>
    </source>
</evidence>
<evidence type="ECO:0000256" key="8">
    <source>
        <dbReference type="RuleBase" id="RU003682"/>
    </source>
</evidence>